<name>A0A1G2UQM6_9BACT</name>
<reference evidence="2 3" key="1">
    <citation type="journal article" date="2016" name="Nat. Commun.">
        <title>Thousands of microbial genomes shed light on interconnected biogeochemical processes in an aquifer system.</title>
        <authorList>
            <person name="Anantharaman K."/>
            <person name="Brown C.T."/>
            <person name="Hug L.A."/>
            <person name="Sharon I."/>
            <person name="Castelle C.J."/>
            <person name="Probst A.J."/>
            <person name="Thomas B.C."/>
            <person name="Singh A."/>
            <person name="Wilkins M.J."/>
            <person name="Karaoz U."/>
            <person name="Brodie E.L."/>
            <person name="Williams K.H."/>
            <person name="Hubbard S.S."/>
            <person name="Banfield J.F."/>
        </authorList>
    </citation>
    <scope>NUCLEOTIDE SEQUENCE [LARGE SCALE GENOMIC DNA]</scope>
</reference>
<keyword evidence="1" id="KW-1133">Transmembrane helix</keyword>
<proteinExistence type="predicted"/>
<evidence type="ECO:0008006" key="4">
    <source>
        <dbReference type="Google" id="ProtNLM"/>
    </source>
</evidence>
<keyword evidence="1" id="KW-0812">Transmembrane</keyword>
<comment type="caution">
    <text evidence="2">The sequence shown here is derived from an EMBL/GenBank/DDBJ whole genome shotgun (WGS) entry which is preliminary data.</text>
</comment>
<feature type="transmembrane region" description="Helical" evidence="1">
    <location>
        <begin position="67"/>
        <end position="87"/>
    </location>
</feature>
<dbReference type="EMBL" id="MHWR01000053">
    <property type="protein sequence ID" value="OHB11688.1"/>
    <property type="molecule type" value="Genomic_DNA"/>
</dbReference>
<evidence type="ECO:0000256" key="1">
    <source>
        <dbReference type="SAM" id="Phobius"/>
    </source>
</evidence>
<evidence type="ECO:0000313" key="3">
    <source>
        <dbReference type="Proteomes" id="UP000177154"/>
    </source>
</evidence>
<organism evidence="2 3">
    <name type="scientific">Candidatus Zambryskibacteria bacterium RIFCSPLOWO2_12_39_8</name>
    <dbReference type="NCBI Taxonomy" id="1802774"/>
    <lineage>
        <taxon>Bacteria</taxon>
        <taxon>Candidatus Zambryskiibacteriota</taxon>
    </lineage>
</organism>
<gene>
    <name evidence="2" type="ORF">A2Y49_02515</name>
</gene>
<dbReference type="Proteomes" id="UP000177154">
    <property type="component" value="Unassembled WGS sequence"/>
</dbReference>
<dbReference type="AlphaFoldDB" id="A0A1G2UQM6"/>
<accession>A0A1G2UQM6</accession>
<protein>
    <recommendedName>
        <fullName evidence="4">Transmembrane protein</fullName>
    </recommendedName>
</protein>
<evidence type="ECO:0000313" key="2">
    <source>
        <dbReference type="EMBL" id="OHB11688.1"/>
    </source>
</evidence>
<sequence>MRRLGTRKNLKRIRNTMKVFSRESLAGDERAGFCISRMNGVPHRPVRDDHVIGTRCKHSNVFSRGVLISRFLLGNLTITYFVLLHGMNSMMFTLLRYLQKLKEE</sequence>
<keyword evidence="1" id="KW-0472">Membrane</keyword>